<keyword evidence="3" id="KW-1185">Reference proteome</keyword>
<gene>
    <name evidence="2" type="ORF">Lnau_1368</name>
</gene>
<accession>A0A0W0WVN7</accession>
<name>A0A0W0WVN7_9GAMM</name>
<dbReference type="RefSeq" id="WP_058504386.1">
    <property type="nucleotide sequence ID" value="NZ_CAAAIF010000014.1"/>
</dbReference>
<dbReference type="PATRIC" id="fig|45070.6.peg.1437"/>
<evidence type="ECO:0000313" key="2">
    <source>
        <dbReference type="EMBL" id="KTD36384.1"/>
    </source>
</evidence>
<dbReference type="EMBL" id="LNYO01000013">
    <property type="protein sequence ID" value="KTD36384.1"/>
    <property type="molecule type" value="Genomic_DNA"/>
</dbReference>
<evidence type="ECO:0000313" key="3">
    <source>
        <dbReference type="Proteomes" id="UP000054725"/>
    </source>
</evidence>
<dbReference type="Proteomes" id="UP000054725">
    <property type="component" value="Unassembled WGS sequence"/>
</dbReference>
<comment type="caution">
    <text evidence="2">The sequence shown here is derived from an EMBL/GenBank/DDBJ whole genome shotgun (WGS) entry which is preliminary data.</text>
</comment>
<sequence length="97" mass="10633">MKLNNQPTKSIKKTNAEDLLKEATEAVETAKKPVPPSPLEAKTSVLDRGLIAHRKVQSYRSNSSSLQLFSIEEEKPKNSSVIKESKAIIESKGPSSN</sequence>
<feature type="compositionally biased region" description="Basic and acidic residues" evidence="1">
    <location>
        <begin position="73"/>
        <end position="89"/>
    </location>
</feature>
<dbReference type="AlphaFoldDB" id="A0A0W0WVN7"/>
<protein>
    <submittedName>
        <fullName evidence="2">Uncharacterized protein</fullName>
    </submittedName>
</protein>
<feature type="region of interest" description="Disordered" evidence="1">
    <location>
        <begin position="73"/>
        <end position="97"/>
    </location>
</feature>
<dbReference type="OrthoDB" id="9975670at2"/>
<organism evidence="2 3">
    <name type="scientific">Legionella nautarum</name>
    <dbReference type="NCBI Taxonomy" id="45070"/>
    <lineage>
        <taxon>Bacteria</taxon>
        <taxon>Pseudomonadati</taxon>
        <taxon>Pseudomonadota</taxon>
        <taxon>Gammaproteobacteria</taxon>
        <taxon>Legionellales</taxon>
        <taxon>Legionellaceae</taxon>
        <taxon>Legionella</taxon>
    </lineage>
</organism>
<reference evidence="2 3" key="1">
    <citation type="submission" date="2015-11" db="EMBL/GenBank/DDBJ databases">
        <title>Genomic analysis of 38 Legionella species identifies large and diverse effector repertoires.</title>
        <authorList>
            <person name="Burstein D."/>
            <person name="Amaro F."/>
            <person name="Zusman T."/>
            <person name="Lifshitz Z."/>
            <person name="Cohen O."/>
            <person name="Gilbert J.A."/>
            <person name="Pupko T."/>
            <person name="Shuman H.A."/>
            <person name="Segal G."/>
        </authorList>
    </citation>
    <scope>NUCLEOTIDE SEQUENCE [LARGE SCALE GENOMIC DNA]</scope>
    <source>
        <strain evidence="2 3">ATCC 49506</strain>
    </source>
</reference>
<evidence type="ECO:0000256" key="1">
    <source>
        <dbReference type="SAM" id="MobiDB-lite"/>
    </source>
</evidence>
<proteinExistence type="predicted"/>